<dbReference type="Pfam" id="PF14893">
    <property type="entry name" value="PNMA"/>
    <property type="match status" value="1"/>
</dbReference>
<dbReference type="PANTHER" id="PTHR23095">
    <property type="entry name" value="PARANEOPLASTIC ANTIGEN"/>
    <property type="match status" value="1"/>
</dbReference>
<accession>A0A8C5LRX6</accession>
<dbReference type="PANTHER" id="PTHR23095:SF17">
    <property type="entry name" value="PARANEOPLASTIC ANTIGEN MA1"/>
    <property type="match status" value="1"/>
</dbReference>
<name>A0A8C5LRX6_9ANUR</name>
<dbReference type="GeneTree" id="ENSGT01030000234522"/>
<dbReference type="InterPro" id="IPR048270">
    <property type="entry name" value="PNMA_C"/>
</dbReference>
<reference evidence="2" key="2">
    <citation type="submission" date="2025-09" db="UniProtKB">
        <authorList>
            <consortium name="Ensembl"/>
        </authorList>
    </citation>
    <scope>IDENTIFICATION</scope>
</reference>
<dbReference type="Ensembl" id="ENSLLET00000001783.1">
    <property type="protein sequence ID" value="ENSLLEP00000001703.1"/>
    <property type="gene ID" value="ENSLLEG00000001115.1"/>
</dbReference>
<dbReference type="OrthoDB" id="115435at2759"/>
<evidence type="ECO:0000259" key="1">
    <source>
        <dbReference type="Pfam" id="PF14893"/>
    </source>
</evidence>
<dbReference type="Proteomes" id="UP000694569">
    <property type="component" value="Unplaced"/>
</dbReference>
<proteinExistence type="predicted"/>
<organism evidence="2 3">
    <name type="scientific">Leptobrachium leishanense</name>
    <name type="common">Leishan spiny toad</name>
    <dbReference type="NCBI Taxonomy" id="445787"/>
    <lineage>
        <taxon>Eukaryota</taxon>
        <taxon>Metazoa</taxon>
        <taxon>Chordata</taxon>
        <taxon>Craniata</taxon>
        <taxon>Vertebrata</taxon>
        <taxon>Euteleostomi</taxon>
        <taxon>Amphibia</taxon>
        <taxon>Batrachia</taxon>
        <taxon>Anura</taxon>
        <taxon>Pelobatoidea</taxon>
        <taxon>Megophryidae</taxon>
        <taxon>Leptobrachium</taxon>
    </lineage>
</organism>
<evidence type="ECO:0000313" key="2">
    <source>
        <dbReference type="Ensembl" id="ENSLLEP00000001703.1"/>
    </source>
</evidence>
<reference evidence="2" key="1">
    <citation type="submission" date="2025-08" db="UniProtKB">
        <authorList>
            <consortium name="Ensembl"/>
        </authorList>
    </citation>
    <scope>IDENTIFICATION</scope>
</reference>
<dbReference type="InterPro" id="IPR026523">
    <property type="entry name" value="PNMA"/>
</dbReference>
<protein>
    <recommendedName>
        <fullName evidence="1">Paraneoplastic antigen Ma-like C-terminal domain-containing protein</fullName>
    </recommendedName>
</protein>
<keyword evidence="3" id="KW-1185">Reference proteome</keyword>
<dbReference type="AlphaFoldDB" id="A0A8C5LRX6"/>
<feature type="domain" description="Paraneoplastic antigen Ma-like C-terminal" evidence="1">
    <location>
        <begin position="117"/>
        <end position="262"/>
    </location>
</feature>
<sequence length="294" mass="33030">MLSRTYLCAATRTLTLRSSDPSLRFKEKKKSSIKLKNHKLKGVPVCFQGVGIQLTDDVEVRLIQPSKPRGDSANIPASSPLAMIGPEFIAAIGDLVVKCQRAHPSYISFGYRKLEKFSGNLPTPAGEETFEEWVEQALQAVEEWEVADTVKRQRLTESLRALAADVIRNLNRDKPGCTAAECLEALREIFGEVEDCAELSHRFFHTYQHEGEELSICVRRLDKFVNQIIQKKGMEPSHASRALWDQILKGALPLDPIMLKFQARVKAILEEEALIRAKKKACFACSIHCRRGSP</sequence>
<evidence type="ECO:0000313" key="3">
    <source>
        <dbReference type="Proteomes" id="UP000694569"/>
    </source>
</evidence>